<name>A0A830HBX0_9CHLO</name>
<dbReference type="Proteomes" id="UP000660262">
    <property type="component" value="Unassembled WGS sequence"/>
</dbReference>
<evidence type="ECO:0000256" key="2">
    <source>
        <dbReference type="SAM" id="SignalP"/>
    </source>
</evidence>
<protein>
    <submittedName>
        <fullName evidence="3">Uncharacterized protein</fullName>
    </submittedName>
</protein>
<sequence length="266" mass="29423">MAPPAAQTALALAAVAVLYYVHATCMLCGTMTKTGPTMHRSKQTNKPTLANEQMAVTRTTSVPPSSRTVDDALRDVILALDDDKTEELETQLLLGELDELAVSVVRNATSSFTEVSLSIAVSASAASMPRLQTDREARAAERARRREEQHALDMKKQAAARRADQNRELNKRATPEWEKLRARAEKLALARAEKKGVRVQEGQSAITALEDVARKKRHRLELIRRRREEERKIEESEIAADLAGADSTEEDEWLKAARLNGGDASE</sequence>
<keyword evidence="4" id="KW-1185">Reference proteome</keyword>
<dbReference type="EMBL" id="BNJQ01000005">
    <property type="protein sequence ID" value="GHP03400.1"/>
    <property type="molecule type" value="Genomic_DNA"/>
</dbReference>
<proteinExistence type="predicted"/>
<comment type="caution">
    <text evidence="3">The sequence shown here is derived from an EMBL/GenBank/DDBJ whole genome shotgun (WGS) entry which is preliminary data.</text>
</comment>
<feature type="chain" id="PRO_5033061033" evidence="2">
    <location>
        <begin position="24"/>
        <end position="266"/>
    </location>
</feature>
<evidence type="ECO:0000313" key="3">
    <source>
        <dbReference type="EMBL" id="GHP03400.1"/>
    </source>
</evidence>
<gene>
    <name evidence="3" type="ORF">PPROV_000215500</name>
</gene>
<accession>A0A830HBX0</accession>
<feature type="signal peptide" evidence="2">
    <location>
        <begin position="1"/>
        <end position="23"/>
    </location>
</feature>
<keyword evidence="2" id="KW-0732">Signal</keyword>
<feature type="region of interest" description="Disordered" evidence="1">
    <location>
        <begin position="141"/>
        <end position="175"/>
    </location>
</feature>
<dbReference type="AlphaFoldDB" id="A0A830HBX0"/>
<evidence type="ECO:0000313" key="4">
    <source>
        <dbReference type="Proteomes" id="UP000660262"/>
    </source>
</evidence>
<evidence type="ECO:0000256" key="1">
    <source>
        <dbReference type="SAM" id="MobiDB-lite"/>
    </source>
</evidence>
<organism evidence="3 4">
    <name type="scientific">Pycnococcus provasolii</name>
    <dbReference type="NCBI Taxonomy" id="41880"/>
    <lineage>
        <taxon>Eukaryota</taxon>
        <taxon>Viridiplantae</taxon>
        <taxon>Chlorophyta</taxon>
        <taxon>Pseudoscourfieldiophyceae</taxon>
        <taxon>Pseudoscourfieldiales</taxon>
        <taxon>Pycnococcaceae</taxon>
        <taxon>Pycnococcus</taxon>
    </lineage>
</organism>
<reference evidence="3" key="1">
    <citation type="submission" date="2020-10" db="EMBL/GenBank/DDBJ databases">
        <title>Unveiling of a novel bifunctional photoreceptor, Dualchrome1, isolated from a cosmopolitan green alga.</title>
        <authorList>
            <person name="Suzuki S."/>
            <person name="Kawachi M."/>
        </authorList>
    </citation>
    <scope>NUCLEOTIDE SEQUENCE</scope>
    <source>
        <strain evidence="3">NIES 2893</strain>
    </source>
</reference>